<dbReference type="SUPFAM" id="SSF51735">
    <property type="entry name" value="NAD(P)-binding Rossmann-fold domains"/>
    <property type="match status" value="1"/>
</dbReference>
<evidence type="ECO:0000313" key="6">
    <source>
        <dbReference type="EMBL" id="MBF8643989.1"/>
    </source>
</evidence>
<dbReference type="RefSeq" id="WP_196172527.1">
    <property type="nucleotide sequence ID" value="NZ_JADLJR010000001.1"/>
</dbReference>
<keyword evidence="7" id="KW-1185">Reference proteome</keyword>
<evidence type="ECO:0000256" key="1">
    <source>
        <dbReference type="ARBA" id="ARBA00006484"/>
    </source>
</evidence>
<dbReference type="InterPro" id="IPR036291">
    <property type="entry name" value="NAD(P)-bd_dom_sf"/>
</dbReference>
<keyword evidence="4" id="KW-0443">Lipid metabolism</keyword>
<dbReference type="NCBIfam" id="NF005559">
    <property type="entry name" value="PRK07231.1"/>
    <property type="match status" value="1"/>
</dbReference>
<name>A0ABS0FUI8_9PSED</name>
<reference evidence="6 7" key="1">
    <citation type="submission" date="2020-10" db="EMBL/GenBank/DDBJ databases">
        <title>Genome sequences of Pseudomonas isolates.</title>
        <authorList>
            <person name="Wessels L."/>
            <person name="Reich F."/>
            <person name="Hammerl J."/>
        </authorList>
    </citation>
    <scope>NUCLEOTIDE SEQUENCE [LARGE SCALE GENOMIC DNA]</scope>
    <source>
        <strain evidence="6 7">20-MO00628-0</strain>
    </source>
</reference>
<keyword evidence="5" id="KW-0753">Steroid metabolism</keyword>
<dbReference type="Pfam" id="PF13561">
    <property type="entry name" value="adh_short_C2"/>
    <property type="match status" value="1"/>
</dbReference>
<dbReference type="Gene3D" id="3.40.50.720">
    <property type="entry name" value="NAD(P)-binding Rossmann-like Domain"/>
    <property type="match status" value="1"/>
</dbReference>
<evidence type="ECO:0000256" key="2">
    <source>
        <dbReference type="ARBA" id="ARBA00023002"/>
    </source>
</evidence>
<organism evidence="6 7">
    <name type="scientific">Pseudomonas pudica</name>
    <dbReference type="NCBI Taxonomy" id="272772"/>
    <lineage>
        <taxon>Bacteria</taxon>
        <taxon>Pseudomonadati</taxon>
        <taxon>Pseudomonadota</taxon>
        <taxon>Gammaproteobacteria</taxon>
        <taxon>Pseudomonadales</taxon>
        <taxon>Pseudomonadaceae</taxon>
        <taxon>Pseudomonas</taxon>
    </lineage>
</organism>
<dbReference type="PANTHER" id="PTHR43180">
    <property type="entry name" value="3-OXOACYL-(ACYL-CARRIER-PROTEIN) REDUCTASE (AFU_ORTHOLOGUE AFUA_6G11210)"/>
    <property type="match status" value="1"/>
</dbReference>
<gene>
    <name evidence="6" type="ORF">IRZ77_00245</name>
</gene>
<dbReference type="PANTHER" id="PTHR43180:SF28">
    <property type="entry name" value="NAD(P)-BINDING ROSSMANN-FOLD SUPERFAMILY PROTEIN"/>
    <property type="match status" value="1"/>
</dbReference>
<evidence type="ECO:0000256" key="4">
    <source>
        <dbReference type="ARBA" id="ARBA00023098"/>
    </source>
</evidence>
<evidence type="ECO:0000256" key="5">
    <source>
        <dbReference type="ARBA" id="ARBA00023221"/>
    </source>
</evidence>
<evidence type="ECO:0000256" key="3">
    <source>
        <dbReference type="ARBA" id="ARBA00023027"/>
    </source>
</evidence>
<comment type="similarity">
    <text evidence="1">Belongs to the short-chain dehydrogenases/reductases (SDR) family.</text>
</comment>
<comment type="caution">
    <text evidence="6">The sequence shown here is derived from an EMBL/GenBank/DDBJ whole genome shotgun (WGS) entry which is preliminary data.</text>
</comment>
<dbReference type="InterPro" id="IPR020904">
    <property type="entry name" value="Sc_DH/Rdtase_CS"/>
</dbReference>
<evidence type="ECO:0000313" key="7">
    <source>
        <dbReference type="Proteomes" id="UP000639294"/>
    </source>
</evidence>
<dbReference type="GO" id="GO:0047936">
    <property type="term" value="F:glucose 1-dehydrogenase [NAD(P)+] activity"/>
    <property type="evidence" value="ECO:0007669"/>
    <property type="project" value="UniProtKB-EC"/>
</dbReference>
<dbReference type="PROSITE" id="PS00061">
    <property type="entry name" value="ADH_SHORT"/>
    <property type="match status" value="1"/>
</dbReference>
<dbReference type="PRINTS" id="PR00081">
    <property type="entry name" value="GDHRDH"/>
</dbReference>
<keyword evidence="3" id="KW-0520">NAD</keyword>
<proteinExistence type="inferred from homology"/>
<dbReference type="EC" id="1.1.1.47" evidence="6"/>
<keyword evidence="2 6" id="KW-0560">Oxidoreductase</keyword>
<dbReference type="Proteomes" id="UP000639294">
    <property type="component" value="Unassembled WGS sequence"/>
</dbReference>
<sequence length="244" mass="25917">MALLQNKTIFITGAARGQGAAEARYFVEQGARVVICDVLDDQGQALADQLGERAMYINLDVTKESAWESAINDAVKHFGDFDVLVNNAGIYRTGKIDETTPELANVMYEVNQLGVLLGLKHGARVIKRKGGGVIINISSIAGLRGFANAIAYGGTKWAVRGMTKVAAAELAKDGIRVNSIHPGFIATDMLKENADEVNHRGAVEAPLGRHGTPEEIAHLAGFLASDQSSFITGAEVAIDGGWSI</sequence>
<dbReference type="PRINTS" id="PR00080">
    <property type="entry name" value="SDRFAMILY"/>
</dbReference>
<dbReference type="InterPro" id="IPR002347">
    <property type="entry name" value="SDR_fam"/>
</dbReference>
<protein>
    <submittedName>
        <fullName evidence="6">Glucose 1-dehydrogenase</fullName>
        <ecNumber evidence="6">1.1.1.47</ecNumber>
    </submittedName>
</protein>
<dbReference type="EMBL" id="JADLJS010000001">
    <property type="protein sequence ID" value="MBF8643989.1"/>
    <property type="molecule type" value="Genomic_DNA"/>
</dbReference>
<accession>A0ABS0FUI8</accession>